<dbReference type="EMBL" id="BMCJ01000004">
    <property type="protein sequence ID" value="GGC92769.1"/>
    <property type="molecule type" value="Genomic_DNA"/>
</dbReference>
<dbReference type="PROSITE" id="PS51257">
    <property type="entry name" value="PROKAR_LIPOPROTEIN"/>
    <property type="match status" value="1"/>
</dbReference>
<sequence length="193" mass="22059">MWKQLVAGVFVIAFVMAGCNTEETRPNVQDDNTYDPLETTDKRNTKTDNNELRRGAPNKIKQDAEEDMKDTTYNISNRAHDNDFYNEKSMEVTRAVNELPEVSIARAIVSENRVIVGVMPTNYAVEDHDIEALVKEKVAEVSDADEVIVNMNVSEWERMKDLESRMKAAEGPKQIQKEINEFLNNFKTDNDRG</sequence>
<proteinExistence type="predicted"/>
<protein>
    <recommendedName>
        <fullName evidence="4">Sporulation lipoprotein YhcN/YlaJ</fullName>
    </recommendedName>
</protein>
<dbReference type="RefSeq" id="WP_062446999.1">
    <property type="nucleotide sequence ID" value="NZ_BMCJ01000004.1"/>
</dbReference>
<feature type="region of interest" description="Disordered" evidence="1">
    <location>
        <begin position="23"/>
        <end position="67"/>
    </location>
</feature>
<evidence type="ECO:0000313" key="3">
    <source>
        <dbReference type="Proteomes" id="UP000619534"/>
    </source>
</evidence>
<name>A0ABQ1PBH0_9BACI</name>
<gene>
    <name evidence="2" type="ORF">GCM10007216_24410</name>
</gene>
<dbReference type="Proteomes" id="UP000619534">
    <property type="component" value="Unassembled WGS sequence"/>
</dbReference>
<evidence type="ECO:0000313" key="2">
    <source>
        <dbReference type="EMBL" id="GGC92769.1"/>
    </source>
</evidence>
<evidence type="ECO:0000256" key="1">
    <source>
        <dbReference type="SAM" id="MobiDB-lite"/>
    </source>
</evidence>
<organism evidence="2 3">
    <name type="scientific">Thalassobacillus devorans</name>
    <dbReference type="NCBI Taxonomy" id="279813"/>
    <lineage>
        <taxon>Bacteria</taxon>
        <taxon>Bacillati</taxon>
        <taxon>Bacillota</taxon>
        <taxon>Bacilli</taxon>
        <taxon>Bacillales</taxon>
        <taxon>Bacillaceae</taxon>
        <taxon>Thalassobacillus</taxon>
    </lineage>
</organism>
<dbReference type="Pfam" id="PF09580">
    <property type="entry name" value="Spore_YhcN_YlaJ"/>
    <property type="match status" value="1"/>
</dbReference>
<keyword evidence="3" id="KW-1185">Reference proteome</keyword>
<reference evidence="3" key="1">
    <citation type="journal article" date="2019" name="Int. J. Syst. Evol. Microbiol.">
        <title>The Global Catalogue of Microorganisms (GCM) 10K type strain sequencing project: providing services to taxonomists for standard genome sequencing and annotation.</title>
        <authorList>
            <consortium name="The Broad Institute Genomics Platform"/>
            <consortium name="The Broad Institute Genome Sequencing Center for Infectious Disease"/>
            <person name="Wu L."/>
            <person name="Ma J."/>
        </authorList>
    </citation>
    <scope>NUCLEOTIDE SEQUENCE [LARGE SCALE GENOMIC DNA]</scope>
    <source>
        <strain evidence="3">CCM 7282</strain>
    </source>
</reference>
<feature type="compositionally biased region" description="Basic and acidic residues" evidence="1">
    <location>
        <begin position="39"/>
        <end position="54"/>
    </location>
</feature>
<evidence type="ECO:0008006" key="4">
    <source>
        <dbReference type="Google" id="ProtNLM"/>
    </source>
</evidence>
<comment type="caution">
    <text evidence="2">The sequence shown here is derived from an EMBL/GenBank/DDBJ whole genome shotgun (WGS) entry which is preliminary data.</text>
</comment>
<dbReference type="InterPro" id="IPR019076">
    <property type="entry name" value="Spore_lipoprot_YhcN/YlaJ-like"/>
</dbReference>
<accession>A0ABQ1PBH0</accession>